<dbReference type="AlphaFoldDB" id="A0A926EJP0"/>
<keyword evidence="8" id="KW-1185">Reference proteome</keyword>
<feature type="domain" description="Tyr recombinase" evidence="6">
    <location>
        <begin position="168"/>
        <end position="380"/>
    </location>
</feature>
<dbReference type="InterPro" id="IPR010998">
    <property type="entry name" value="Integrase_recombinase_N"/>
</dbReference>
<dbReference type="Proteomes" id="UP000655830">
    <property type="component" value="Unassembled WGS sequence"/>
</dbReference>
<evidence type="ECO:0000313" key="7">
    <source>
        <dbReference type="EMBL" id="MBC8580829.1"/>
    </source>
</evidence>
<name>A0A926EJP0_9FIRM</name>
<evidence type="ECO:0000256" key="2">
    <source>
        <dbReference type="ARBA" id="ARBA00008857"/>
    </source>
</evidence>
<evidence type="ECO:0000256" key="1">
    <source>
        <dbReference type="ARBA" id="ARBA00003283"/>
    </source>
</evidence>
<dbReference type="GO" id="GO:0006310">
    <property type="term" value="P:DNA recombination"/>
    <property type="evidence" value="ECO:0007669"/>
    <property type="project" value="UniProtKB-KW"/>
</dbReference>
<gene>
    <name evidence="7" type="ORF">H8718_15025</name>
</gene>
<dbReference type="PROSITE" id="PS51898">
    <property type="entry name" value="TYR_RECOMBINASE"/>
    <property type="match status" value="1"/>
</dbReference>
<dbReference type="Gene3D" id="1.10.443.10">
    <property type="entry name" value="Intergrase catalytic core"/>
    <property type="match status" value="1"/>
</dbReference>
<keyword evidence="4" id="KW-0238">DNA-binding</keyword>
<reference evidence="7" key="1">
    <citation type="submission" date="2020-08" db="EMBL/GenBank/DDBJ databases">
        <title>Genome public.</title>
        <authorList>
            <person name="Liu C."/>
            <person name="Sun Q."/>
        </authorList>
    </citation>
    <scope>NUCLEOTIDE SEQUENCE</scope>
    <source>
        <strain evidence="7">NSJ-12</strain>
    </source>
</reference>
<dbReference type="GO" id="GO:0015074">
    <property type="term" value="P:DNA integration"/>
    <property type="evidence" value="ECO:0007669"/>
    <property type="project" value="InterPro"/>
</dbReference>
<keyword evidence="5" id="KW-0233">DNA recombination</keyword>
<evidence type="ECO:0000313" key="8">
    <source>
        <dbReference type="Proteomes" id="UP000655830"/>
    </source>
</evidence>
<dbReference type="Pfam" id="PF14657">
    <property type="entry name" value="Arm-DNA-bind_4"/>
    <property type="match status" value="1"/>
</dbReference>
<comment type="function">
    <text evidence="1">Site-specific tyrosine recombinase, which acts by catalyzing the cutting and rejoining of the recombining DNA molecules.</text>
</comment>
<dbReference type="PANTHER" id="PTHR30349">
    <property type="entry name" value="PHAGE INTEGRASE-RELATED"/>
    <property type="match status" value="1"/>
</dbReference>
<dbReference type="InterPro" id="IPR004107">
    <property type="entry name" value="Integrase_SAM-like_N"/>
</dbReference>
<dbReference type="InterPro" id="IPR028259">
    <property type="entry name" value="AP2-like_int_N"/>
</dbReference>
<dbReference type="SUPFAM" id="SSF56349">
    <property type="entry name" value="DNA breaking-rejoining enzymes"/>
    <property type="match status" value="1"/>
</dbReference>
<dbReference type="EMBL" id="JACRSY010000029">
    <property type="protein sequence ID" value="MBC8580829.1"/>
    <property type="molecule type" value="Genomic_DNA"/>
</dbReference>
<dbReference type="InterPro" id="IPR002104">
    <property type="entry name" value="Integrase_catalytic"/>
</dbReference>
<protein>
    <submittedName>
        <fullName evidence="7">Site-specific integrase</fullName>
    </submittedName>
</protein>
<evidence type="ECO:0000259" key="6">
    <source>
        <dbReference type="PROSITE" id="PS51898"/>
    </source>
</evidence>
<dbReference type="RefSeq" id="WP_249333525.1">
    <property type="nucleotide sequence ID" value="NZ_JACRSY010000029.1"/>
</dbReference>
<proteinExistence type="inferred from homology"/>
<comment type="similarity">
    <text evidence="2">Belongs to the 'phage' integrase family.</text>
</comment>
<comment type="caution">
    <text evidence="7">The sequence shown here is derived from an EMBL/GenBank/DDBJ whole genome shotgun (WGS) entry which is preliminary data.</text>
</comment>
<dbReference type="PANTHER" id="PTHR30349:SF41">
    <property type="entry name" value="INTEGRASE_RECOMBINASE PROTEIN MJ0367-RELATED"/>
    <property type="match status" value="1"/>
</dbReference>
<organism evidence="7 8">
    <name type="scientific">Zhenhengia yiwuensis</name>
    <dbReference type="NCBI Taxonomy" id="2763666"/>
    <lineage>
        <taxon>Bacteria</taxon>
        <taxon>Bacillati</taxon>
        <taxon>Bacillota</taxon>
        <taxon>Clostridia</taxon>
        <taxon>Lachnospirales</taxon>
        <taxon>Lachnospiraceae</taxon>
        <taxon>Zhenhengia</taxon>
    </lineage>
</organism>
<sequence length="387" mass="45286">MNGSVKQRGSTWSYRIDLGTINGKRKQKEKGGFKSQKEAKQAMQLAIAEIIQKGELKESKKITLNEVFEEFILYEAPITRKHATIVRYQSLYNNHVNVFGDIIMSNIAANDLQKFITSKLIDDGLSNDYVKSIYNFLLVLWKYGLKNKYVLENVVEVIKPPKAYRSTSEIKIYTMDEIKQIWHRIEHTNNAHAFMLALKLGLRIGEIYALRWQDIDFENNVVHINKQLQKQNKKWCFTTLKTPNSYRKIYFDGELKKYLINLKNKQDFDREFFGNLYKSNKILDKTSKIEELLTVYDFVNCKDDGQMLTTDSCKFISAVSKSDLNIHFKMHNLRHTHATLLLEKGLNPKYISERLGHSKLEFTLRLYTHITRGMDEQAVEILNFSLD</sequence>
<accession>A0A926EJP0</accession>
<dbReference type="Pfam" id="PF14659">
    <property type="entry name" value="Phage_int_SAM_3"/>
    <property type="match status" value="1"/>
</dbReference>
<dbReference type="Gene3D" id="1.10.150.130">
    <property type="match status" value="1"/>
</dbReference>
<evidence type="ECO:0000256" key="4">
    <source>
        <dbReference type="ARBA" id="ARBA00023125"/>
    </source>
</evidence>
<dbReference type="CDD" id="cd01189">
    <property type="entry name" value="INT_ICEBs1_C_like"/>
    <property type="match status" value="1"/>
</dbReference>
<dbReference type="InterPro" id="IPR011010">
    <property type="entry name" value="DNA_brk_join_enz"/>
</dbReference>
<evidence type="ECO:0000256" key="5">
    <source>
        <dbReference type="ARBA" id="ARBA00023172"/>
    </source>
</evidence>
<dbReference type="GO" id="GO:0003677">
    <property type="term" value="F:DNA binding"/>
    <property type="evidence" value="ECO:0007669"/>
    <property type="project" value="UniProtKB-KW"/>
</dbReference>
<evidence type="ECO:0000256" key="3">
    <source>
        <dbReference type="ARBA" id="ARBA00022908"/>
    </source>
</evidence>
<keyword evidence="3" id="KW-0229">DNA integration</keyword>
<dbReference type="InterPro" id="IPR013762">
    <property type="entry name" value="Integrase-like_cat_sf"/>
</dbReference>
<dbReference type="InterPro" id="IPR050090">
    <property type="entry name" value="Tyrosine_recombinase_XerCD"/>
</dbReference>
<dbReference type="Pfam" id="PF00589">
    <property type="entry name" value="Phage_integrase"/>
    <property type="match status" value="1"/>
</dbReference>